<evidence type="ECO:0000313" key="5">
    <source>
        <dbReference type="Proteomes" id="UP000254802"/>
    </source>
</evidence>
<gene>
    <name evidence="4" type="primary">nagA_1</name>
    <name evidence="4" type="ORF">NCTC10638_01537</name>
</gene>
<reference evidence="4 5" key="1">
    <citation type="submission" date="2018-06" db="EMBL/GenBank/DDBJ databases">
        <authorList>
            <consortium name="Pathogen Informatics"/>
            <person name="Doyle S."/>
        </authorList>
    </citation>
    <scope>NUCLEOTIDE SEQUENCE [LARGE SCALE GENOMIC DNA]</scope>
    <source>
        <strain evidence="4 5">NCTC10638</strain>
    </source>
</reference>
<dbReference type="GO" id="GO:0006046">
    <property type="term" value="P:N-acetylglucosamine catabolic process"/>
    <property type="evidence" value="ECO:0007669"/>
    <property type="project" value="TreeGrafter"/>
</dbReference>
<evidence type="ECO:0000259" key="3">
    <source>
        <dbReference type="Pfam" id="PF01979"/>
    </source>
</evidence>
<dbReference type="EC" id="3.5.1.25" evidence="4"/>
<evidence type="ECO:0000256" key="1">
    <source>
        <dbReference type="ARBA" id="ARBA00010716"/>
    </source>
</evidence>
<dbReference type="AlphaFoldDB" id="A0A378MVT5"/>
<keyword evidence="2 4" id="KW-0378">Hydrolase</keyword>
<protein>
    <submittedName>
        <fullName evidence="4">N-acetylglucosamine-6-phosphate deacetylase</fullName>
        <ecNumber evidence="4">3.5.1.25</ecNumber>
    </submittedName>
</protein>
<dbReference type="PANTHER" id="PTHR11113:SF14">
    <property type="entry name" value="N-ACETYLGLUCOSAMINE-6-PHOSPHATE DEACETYLASE"/>
    <property type="match status" value="1"/>
</dbReference>
<feature type="domain" description="Amidohydrolase-related" evidence="3">
    <location>
        <begin position="38"/>
        <end position="170"/>
    </location>
</feature>
<dbReference type="PANTHER" id="PTHR11113">
    <property type="entry name" value="N-ACETYLGLUCOSAMINE-6-PHOSPHATE DEACETYLASE"/>
    <property type="match status" value="1"/>
</dbReference>
<dbReference type="Proteomes" id="UP000254802">
    <property type="component" value="Unassembled WGS sequence"/>
</dbReference>
<dbReference type="Pfam" id="PF01979">
    <property type="entry name" value="Amidohydro_1"/>
    <property type="match status" value="1"/>
</dbReference>
<proteinExistence type="inferred from homology"/>
<evidence type="ECO:0000313" key="4">
    <source>
        <dbReference type="EMBL" id="STY60343.1"/>
    </source>
</evidence>
<comment type="similarity">
    <text evidence="1">Belongs to the metallo-dependent hydrolases superfamily. NagA family.</text>
</comment>
<dbReference type="InterPro" id="IPR011059">
    <property type="entry name" value="Metal-dep_hydrolase_composite"/>
</dbReference>
<accession>A0A378MVT5</accession>
<name>A0A378MVT5_MANHA</name>
<organism evidence="4 5">
    <name type="scientific">Mannheimia haemolytica</name>
    <name type="common">Pasteurella haemolytica</name>
    <dbReference type="NCBI Taxonomy" id="75985"/>
    <lineage>
        <taxon>Bacteria</taxon>
        <taxon>Pseudomonadati</taxon>
        <taxon>Pseudomonadota</taxon>
        <taxon>Gammaproteobacteria</taxon>
        <taxon>Pasteurellales</taxon>
        <taxon>Pasteurellaceae</taxon>
        <taxon>Mannheimia</taxon>
    </lineage>
</organism>
<dbReference type="Gene3D" id="2.30.40.10">
    <property type="entry name" value="Urease, subunit C, domain 1"/>
    <property type="match status" value="1"/>
</dbReference>
<evidence type="ECO:0000256" key="2">
    <source>
        <dbReference type="ARBA" id="ARBA00022801"/>
    </source>
</evidence>
<dbReference type="EMBL" id="UGPN01000002">
    <property type="protein sequence ID" value="STY60343.1"/>
    <property type="molecule type" value="Genomic_DNA"/>
</dbReference>
<dbReference type="SUPFAM" id="SSF51556">
    <property type="entry name" value="Metallo-dependent hydrolases"/>
    <property type="match status" value="1"/>
</dbReference>
<dbReference type="InterPro" id="IPR006680">
    <property type="entry name" value="Amidohydro-rel"/>
</dbReference>
<dbReference type="Gene3D" id="3.20.20.140">
    <property type="entry name" value="Metal-dependent hydrolases"/>
    <property type="match status" value="1"/>
</dbReference>
<dbReference type="InterPro" id="IPR032466">
    <property type="entry name" value="Metal_Hydrolase"/>
</dbReference>
<sequence length="215" mass="24205">MLYQHALVVKEDKIDSIVFGRKFYRWICKKIDLKGANLSAGFIDLQLNGCGGVMFNEEITTRTLEIMQETNLRSGTTSYLPTFITSPDEGVKQAVAVMREYLSKHKNQALGLHLEGPYLSVAKKGVHRPEFIREISPEMLDFLCDNGDVITKITIAAENRPQTISNALMMQELLYLSGIPMPLLLKPNSELPKGQRLLRIYTMQCRRSATGVKAV</sequence>
<dbReference type="GO" id="GO:0008448">
    <property type="term" value="F:N-acetylglucosamine-6-phosphate deacetylase activity"/>
    <property type="evidence" value="ECO:0007669"/>
    <property type="project" value="UniProtKB-EC"/>
</dbReference>